<reference evidence="4 5" key="1">
    <citation type="submission" date="2016-10" db="EMBL/GenBank/DDBJ databases">
        <authorList>
            <person name="de Groot N.N."/>
        </authorList>
    </citation>
    <scope>NUCLEOTIDE SEQUENCE [LARGE SCALE GENOMIC DNA]</scope>
    <source>
        <strain evidence="4 5">CGMCC 1.8894</strain>
    </source>
</reference>
<dbReference type="EMBL" id="FNOM01000001">
    <property type="protein sequence ID" value="SDW29305.1"/>
    <property type="molecule type" value="Genomic_DNA"/>
</dbReference>
<dbReference type="CDD" id="cd03354">
    <property type="entry name" value="LbH_SAT"/>
    <property type="match status" value="1"/>
</dbReference>
<gene>
    <name evidence="4" type="ORF">SAMN04488238_101568</name>
</gene>
<dbReference type="InterPro" id="IPR011004">
    <property type="entry name" value="Trimer_LpxA-like_sf"/>
</dbReference>
<dbReference type="AlphaFoldDB" id="A0A1H2SCK7"/>
<sequence length="172" mass="18173">MSDPEPVSATTPDWSREAPRGFWDPSRNLLRAIRRYQSARGRLARRYWRLSHTFWSVVTQAEIDLNARIGGGLLIPHPNGIVIHPDVVIGPNCLIFQQVTLGANGPDGVPTVGGHVDIGAGAKILGRLTIGDHALIGANAVVTRDVPAHATARGIPAANHPAPALASKGVSG</sequence>
<dbReference type="Proteomes" id="UP000198539">
    <property type="component" value="Unassembled WGS sequence"/>
</dbReference>
<dbReference type="SUPFAM" id="SSF51161">
    <property type="entry name" value="Trimeric LpxA-like enzymes"/>
    <property type="match status" value="1"/>
</dbReference>
<dbReference type="STRING" id="564137.SAMN04488238_101568"/>
<evidence type="ECO:0000313" key="4">
    <source>
        <dbReference type="EMBL" id="SDW29305.1"/>
    </source>
</evidence>
<evidence type="ECO:0000313" key="5">
    <source>
        <dbReference type="Proteomes" id="UP000198539"/>
    </source>
</evidence>
<organism evidence="4 5">
    <name type="scientific">Roseicitreum antarcticum</name>
    <dbReference type="NCBI Taxonomy" id="564137"/>
    <lineage>
        <taxon>Bacteria</taxon>
        <taxon>Pseudomonadati</taxon>
        <taxon>Pseudomonadota</taxon>
        <taxon>Alphaproteobacteria</taxon>
        <taxon>Rhodobacterales</taxon>
        <taxon>Paracoccaceae</taxon>
        <taxon>Roseicitreum</taxon>
    </lineage>
</organism>
<accession>A0A1H2SCK7</accession>
<dbReference type="PANTHER" id="PTHR42811">
    <property type="entry name" value="SERINE ACETYLTRANSFERASE"/>
    <property type="match status" value="1"/>
</dbReference>
<protein>
    <submittedName>
        <fullName evidence="4">Serine O-acetyltransferase</fullName>
    </submittedName>
</protein>
<dbReference type="PROSITE" id="PS00101">
    <property type="entry name" value="HEXAPEP_TRANSFERASES"/>
    <property type="match status" value="1"/>
</dbReference>
<dbReference type="InterPro" id="IPR045304">
    <property type="entry name" value="LbH_SAT"/>
</dbReference>
<keyword evidence="5" id="KW-1185">Reference proteome</keyword>
<dbReference type="RefSeq" id="WP_092885122.1">
    <property type="nucleotide sequence ID" value="NZ_CP061498.1"/>
</dbReference>
<evidence type="ECO:0000256" key="1">
    <source>
        <dbReference type="ARBA" id="ARBA00022679"/>
    </source>
</evidence>
<evidence type="ECO:0000256" key="2">
    <source>
        <dbReference type="ARBA" id="ARBA00022737"/>
    </source>
</evidence>
<name>A0A1H2SCK7_9RHOB</name>
<dbReference type="Gene3D" id="2.160.10.10">
    <property type="entry name" value="Hexapeptide repeat proteins"/>
    <property type="match status" value="1"/>
</dbReference>
<dbReference type="GO" id="GO:0016746">
    <property type="term" value="F:acyltransferase activity"/>
    <property type="evidence" value="ECO:0007669"/>
    <property type="project" value="UniProtKB-KW"/>
</dbReference>
<keyword evidence="3" id="KW-0012">Acyltransferase</keyword>
<evidence type="ECO:0000256" key="3">
    <source>
        <dbReference type="ARBA" id="ARBA00023315"/>
    </source>
</evidence>
<keyword evidence="2" id="KW-0677">Repeat</keyword>
<dbReference type="OrthoDB" id="7545269at2"/>
<dbReference type="InterPro" id="IPR018357">
    <property type="entry name" value="Hexapep_transf_CS"/>
</dbReference>
<keyword evidence="1 4" id="KW-0808">Transferase</keyword>
<proteinExistence type="predicted"/>